<evidence type="ECO:0000256" key="1">
    <source>
        <dbReference type="ARBA" id="ARBA00022849"/>
    </source>
</evidence>
<evidence type="ECO:0000259" key="2">
    <source>
        <dbReference type="SMART" id="SM00226"/>
    </source>
</evidence>
<feature type="domain" description="Phosphotyrosine protein phosphatase I" evidence="2">
    <location>
        <begin position="2"/>
        <end position="134"/>
    </location>
</feature>
<accession>A0ABT5UCP9</accession>
<comment type="caution">
    <text evidence="3">The sequence shown here is derived from an EMBL/GenBank/DDBJ whole genome shotgun (WGS) entry which is preliminary data.</text>
</comment>
<sequence length="140" mass="15861">MIRVLFLCTGNSCRSQMAEGWLRHLRPDDFEVYSAGIEAHGLNPYAIQVMAEAGIDIHQQRSQTVDQLPESHFEYVITVCDHANDVCPAFPAKTKFIHHSFEDPPKLAAKASNKEEALSCYQKVCEDIKQFVQKIDLILI</sequence>
<dbReference type="Proteomes" id="UP001528823">
    <property type="component" value="Unassembled WGS sequence"/>
</dbReference>
<dbReference type="CDD" id="cd16345">
    <property type="entry name" value="LMWP_ArsC"/>
    <property type="match status" value="1"/>
</dbReference>
<protein>
    <submittedName>
        <fullName evidence="3">Arsenate reductase ArsC</fullName>
    </submittedName>
</protein>
<reference evidence="3 4" key="1">
    <citation type="submission" date="2022-11" db="EMBL/GenBank/DDBJ databases">
        <title>Spartinivicinus poritis sp. nov., isolated from scleractinian coral Porites lutea.</title>
        <authorList>
            <person name="Zhang G."/>
            <person name="Cai L."/>
            <person name="Wei Q."/>
        </authorList>
    </citation>
    <scope>NUCLEOTIDE SEQUENCE [LARGE SCALE GENOMIC DNA]</scope>
    <source>
        <strain evidence="3 4">A2-2</strain>
    </source>
</reference>
<dbReference type="SMART" id="SM00226">
    <property type="entry name" value="LMWPc"/>
    <property type="match status" value="1"/>
</dbReference>
<gene>
    <name evidence="3" type="ORF">ORQ98_17600</name>
</gene>
<dbReference type="InterPro" id="IPR036196">
    <property type="entry name" value="Ptyr_pPase_sf"/>
</dbReference>
<dbReference type="PANTHER" id="PTHR43428:SF1">
    <property type="entry name" value="ARSENATE REDUCTASE"/>
    <property type="match status" value="1"/>
</dbReference>
<evidence type="ECO:0000313" key="3">
    <source>
        <dbReference type="EMBL" id="MDE1463771.1"/>
    </source>
</evidence>
<evidence type="ECO:0000313" key="4">
    <source>
        <dbReference type="Proteomes" id="UP001528823"/>
    </source>
</evidence>
<dbReference type="InterPro" id="IPR023485">
    <property type="entry name" value="Ptyr_pPase"/>
</dbReference>
<keyword evidence="4" id="KW-1185">Reference proteome</keyword>
<dbReference type="RefSeq" id="WP_274690102.1">
    <property type="nucleotide sequence ID" value="NZ_JAPMOU010000024.1"/>
</dbReference>
<name>A0ABT5UCP9_9GAMM</name>
<keyword evidence="1" id="KW-0059">Arsenical resistance</keyword>
<dbReference type="PANTHER" id="PTHR43428">
    <property type="entry name" value="ARSENATE REDUCTASE"/>
    <property type="match status" value="1"/>
</dbReference>
<dbReference type="Pfam" id="PF01451">
    <property type="entry name" value="LMWPc"/>
    <property type="match status" value="1"/>
</dbReference>
<proteinExistence type="predicted"/>
<dbReference type="EMBL" id="JAPMOU010000024">
    <property type="protein sequence ID" value="MDE1463771.1"/>
    <property type="molecule type" value="Genomic_DNA"/>
</dbReference>
<dbReference type="SUPFAM" id="SSF52788">
    <property type="entry name" value="Phosphotyrosine protein phosphatases I"/>
    <property type="match status" value="1"/>
</dbReference>
<dbReference type="Gene3D" id="3.40.50.2300">
    <property type="match status" value="1"/>
</dbReference>
<organism evidence="3 4">
    <name type="scientific">Spartinivicinus poritis</name>
    <dbReference type="NCBI Taxonomy" id="2994640"/>
    <lineage>
        <taxon>Bacteria</taxon>
        <taxon>Pseudomonadati</taxon>
        <taxon>Pseudomonadota</taxon>
        <taxon>Gammaproteobacteria</taxon>
        <taxon>Oceanospirillales</taxon>
        <taxon>Zooshikellaceae</taxon>
        <taxon>Spartinivicinus</taxon>
    </lineage>
</organism>